<accession>A0A143PWE3</accession>
<feature type="domain" description="Histidine kinase" evidence="6">
    <location>
        <begin position="1"/>
        <end position="123"/>
    </location>
</feature>
<evidence type="ECO:0000313" key="8">
    <source>
        <dbReference type="Proteomes" id="UP000076079"/>
    </source>
</evidence>
<dbReference type="Pfam" id="PF02518">
    <property type="entry name" value="HATPase_c"/>
    <property type="match status" value="1"/>
</dbReference>
<evidence type="ECO:0000256" key="1">
    <source>
        <dbReference type="ARBA" id="ARBA00000085"/>
    </source>
</evidence>
<name>A0A143PWE3_LUTPR</name>
<dbReference type="KEGG" id="abac:LuPra_05973"/>
<dbReference type="GO" id="GO:0000155">
    <property type="term" value="F:phosphorelay sensor kinase activity"/>
    <property type="evidence" value="ECO:0007669"/>
    <property type="project" value="TreeGrafter"/>
</dbReference>
<dbReference type="Proteomes" id="UP000076079">
    <property type="component" value="Chromosome"/>
</dbReference>
<proteinExistence type="predicted"/>
<dbReference type="Gene3D" id="3.30.565.10">
    <property type="entry name" value="Histidine kinase-like ATPase, C-terminal domain"/>
    <property type="match status" value="1"/>
</dbReference>
<keyword evidence="3" id="KW-0597">Phosphoprotein</keyword>
<dbReference type="EC" id="2.7.13.3" evidence="2"/>
<dbReference type="SMART" id="SM00387">
    <property type="entry name" value="HATPase_c"/>
    <property type="match status" value="1"/>
</dbReference>
<evidence type="ECO:0000256" key="3">
    <source>
        <dbReference type="ARBA" id="ARBA00022553"/>
    </source>
</evidence>
<keyword evidence="5 7" id="KW-0418">Kinase</keyword>
<dbReference type="AlphaFoldDB" id="A0A143PWE3"/>
<comment type="catalytic activity">
    <reaction evidence="1">
        <text>ATP + protein L-histidine = ADP + protein N-phospho-L-histidine.</text>
        <dbReference type="EC" id="2.7.13.3"/>
    </reaction>
</comment>
<reference evidence="7 8" key="1">
    <citation type="journal article" date="2016" name="Genome Announc.">
        <title>First Complete Genome Sequence of a Subdivision 6 Acidobacterium Strain.</title>
        <authorList>
            <person name="Huang S."/>
            <person name="Vieira S."/>
            <person name="Bunk B."/>
            <person name="Riedel T."/>
            <person name="Sproer C."/>
            <person name="Overmann J."/>
        </authorList>
    </citation>
    <scope>NUCLEOTIDE SEQUENCE [LARGE SCALE GENOMIC DNA]</scope>
    <source>
        <strain evidence="8">DSM 100886 HEG_-6_39</strain>
    </source>
</reference>
<dbReference type="PANTHER" id="PTHR43547">
    <property type="entry name" value="TWO-COMPONENT HISTIDINE KINASE"/>
    <property type="match status" value="1"/>
</dbReference>
<dbReference type="SUPFAM" id="SSF55874">
    <property type="entry name" value="ATPase domain of HSP90 chaperone/DNA topoisomerase II/histidine kinase"/>
    <property type="match status" value="1"/>
</dbReference>
<dbReference type="PRINTS" id="PR00344">
    <property type="entry name" value="BCTRLSENSOR"/>
</dbReference>
<dbReference type="PANTHER" id="PTHR43547:SF2">
    <property type="entry name" value="HYBRID SIGNAL TRANSDUCTION HISTIDINE KINASE C"/>
    <property type="match status" value="1"/>
</dbReference>
<dbReference type="InterPro" id="IPR005467">
    <property type="entry name" value="His_kinase_dom"/>
</dbReference>
<organism evidence="7 8">
    <name type="scientific">Luteitalea pratensis</name>
    <dbReference type="NCBI Taxonomy" id="1855912"/>
    <lineage>
        <taxon>Bacteria</taxon>
        <taxon>Pseudomonadati</taxon>
        <taxon>Acidobacteriota</taxon>
        <taxon>Vicinamibacteria</taxon>
        <taxon>Vicinamibacterales</taxon>
        <taxon>Vicinamibacteraceae</taxon>
        <taxon>Luteitalea</taxon>
    </lineage>
</organism>
<protein>
    <recommendedName>
        <fullName evidence="2">histidine kinase</fullName>
        <ecNumber evidence="2">2.7.13.3</ecNumber>
    </recommendedName>
</protein>
<dbReference type="InterPro" id="IPR036890">
    <property type="entry name" value="HATPase_C_sf"/>
</dbReference>
<dbReference type="InterPro" id="IPR003594">
    <property type="entry name" value="HATPase_dom"/>
</dbReference>
<dbReference type="STRING" id="1855912.LuPra_05973"/>
<keyword evidence="4 7" id="KW-0808">Transferase</keyword>
<gene>
    <name evidence="7" type="primary">yycG_3</name>
    <name evidence="7" type="ORF">LuPra_05973</name>
</gene>
<evidence type="ECO:0000256" key="4">
    <source>
        <dbReference type="ARBA" id="ARBA00022679"/>
    </source>
</evidence>
<sequence>MTRWPLPAIRADREVLGRVFWNLLDNAAKYSPDSPQVRVEIEAGDGEVRVRVRDHGMSIPAVEQSLIFDKFSRGAAARTASIKGTGIGLAMARDIVRAHGGDIGVDSAVGSGSTFTVMLPAAFTETTSA</sequence>
<evidence type="ECO:0000256" key="2">
    <source>
        <dbReference type="ARBA" id="ARBA00012438"/>
    </source>
</evidence>
<dbReference type="EMBL" id="CP015136">
    <property type="protein sequence ID" value="AMY12691.1"/>
    <property type="molecule type" value="Genomic_DNA"/>
</dbReference>
<dbReference type="InterPro" id="IPR004358">
    <property type="entry name" value="Sig_transdc_His_kin-like_C"/>
</dbReference>
<evidence type="ECO:0000313" key="7">
    <source>
        <dbReference type="EMBL" id="AMY12691.1"/>
    </source>
</evidence>
<evidence type="ECO:0000259" key="6">
    <source>
        <dbReference type="PROSITE" id="PS50109"/>
    </source>
</evidence>
<dbReference type="FunFam" id="3.30.565.10:FF:000006">
    <property type="entry name" value="Sensor histidine kinase WalK"/>
    <property type="match status" value="1"/>
</dbReference>
<keyword evidence="8" id="KW-1185">Reference proteome</keyword>
<evidence type="ECO:0000256" key="5">
    <source>
        <dbReference type="ARBA" id="ARBA00022777"/>
    </source>
</evidence>
<reference evidence="8" key="2">
    <citation type="submission" date="2016-04" db="EMBL/GenBank/DDBJ databases">
        <title>First Complete Genome Sequence of a Subdivision 6 Acidobacterium.</title>
        <authorList>
            <person name="Huang S."/>
            <person name="Vieira S."/>
            <person name="Bunk B."/>
            <person name="Riedel T."/>
            <person name="Sproeer C."/>
            <person name="Overmann J."/>
        </authorList>
    </citation>
    <scope>NUCLEOTIDE SEQUENCE [LARGE SCALE GENOMIC DNA]</scope>
    <source>
        <strain evidence="8">DSM 100886 HEG_-6_39</strain>
    </source>
</reference>
<dbReference type="PROSITE" id="PS50109">
    <property type="entry name" value="HIS_KIN"/>
    <property type="match status" value="1"/>
</dbReference>